<dbReference type="InterPro" id="IPR002509">
    <property type="entry name" value="NODB_dom"/>
</dbReference>
<keyword evidence="2" id="KW-0812">Transmembrane</keyword>
<accession>A0AA41QUT1</accession>
<evidence type="ECO:0000259" key="3">
    <source>
        <dbReference type="Pfam" id="PF01522"/>
    </source>
</evidence>
<dbReference type="InterPro" id="IPR011330">
    <property type="entry name" value="Glyco_hydro/deAcase_b/a-brl"/>
</dbReference>
<dbReference type="GO" id="GO:0005975">
    <property type="term" value="P:carbohydrate metabolic process"/>
    <property type="evidence" value="ECO:0007669"/>
    <property type="project" value="InterPro"/>
</dbReference>
<keyword evidence="5" id="KW-1185">Reference proteome</keyword>
<dbReference type="GO" id="GO:0016810">
    <property type="term" value="F:hydrolase activity, acting on carbon-nitrogen (but not peptide) bonds"/>
    <property type="evidence" value="ECO:0007669"/>
    <property type="project" value="InterPro"/>
</dbReference>
<dbReference type="Gene3D" id="3.20.20.370">
    <property type="entry name" value="Glycoside hydrolase/deacetylase"/>
    <property type="match status" value="1"/>
</dbReference>
<dbReference type="SUPFAM" id="SSF88713">
    <property type="entry name" value="Glycoside hydrolase/deacetylase"/>
    <property type="match status" value="1"/>
</dbReference>
<evidence type="ECO:0000313" key="4">
    <source>
        <dbReference type="EMBL" id="MCI4658120.1"/>
    </source>
</evidence>
<organism evidence="4 5">
    <name type="scientific">Cryobacterium zhongshanensis</name>
    <dbReference type="NCBI Taxonomy" id="2928153"/>
    <lineage>
        <taxon>Bacteria</taxon>
        <taxon>Bacillati</taxon>
        <taxon>Actinomycetota</taxon>
        <taxon>Actinomycetes</taxon>
        <taxon>Micrococcales</taxon>
        <taxon>Microbacteriaceae</taxon>
        <taxon>Cryobacterium</taxon>
    </lineage>
</organism>
<comment type="caution">
    <text evidence="4">The sequence shown here is derived from an EMBL/GenBank/DDBJ whole genome shotgun (WGS) entry which is preliminary data.</text>
</comment>
<dbReference type="PANTHER" id="PTHR34216:SF11">
    <property type="entry name" value="CHITOOLIGOSACCHARIDE DEACETYLASE"/>
    <property type="match status" value="1"/>
</dbReference>
<keyword evidence="2" id="KW-1133">Transmembrane helix</keyword>
<dbReference type="Proteomes" id="UP001165341">
    <property type="component" value="Unassembled WGS sequence"/>
</dbReference>
<keyword evidence="1" id="KW-0732">Signal</keyword>
<feature type="transmembrane region" description="Helical" evidence="2">
    <location>
        <begin position="26"/>
        <end position="49"/>
    </location>
</feature>
<dbReference type="PANTHER" id="PTHR34216">
    <property type="match status" value="1"/>
</dbReference>
<keyword evidence="2" id="KW-0472">Membrane</keyword>
<gene>
    <name evidence="4" type="ORF">MQH31_09915</name>
</gene>
<evidence type="ECO:0000313" key="5">
    <source>
        <dbReference type="Proteomes" id="UP001165341"/>
    </source>
</evidence>
<dbReference type="EMBL" id="JALGAR010000002">
    <property type="protein sequence ID" value="MCI4658120.1"/>
    <property type="molecule type" value="Genomic_DNA"/>
</dbReference>
<dbReference type="CDD" id="cd10967">
    <property type="entry name" value="CE4_GLA_like_6s"/>
    <property type="match status" value="1"/>
</dbReference>
<evidence type="ECO:0000256" key="2">
    <source>
        <dbReference type="SAM" id="Phobius"/>
    </source>
</evidence>
<reference evidence="4" key="1">
    <citation type="submission" date="2022-03" db="EMBL/GenBank/DDBJ databases">
        <title>Cryobacterium sp. nov. strain ZS14-85, isolated from Antarctic soil.</title>
        <authorList>
            <person name="Li J."/>
            <person name="Niu G."/>
        </authorList>
    </citation>
    <scope>NUCLEOTIDE SEQUENCE</scope>
    <source>
        <strain evidence="4">ZS14-85</strain>
    </source>
</reference>
<dbReference type="InterPro" id="IPR051398">
    <property type="entry name" value="Polysacch_Deacetylase"/>
</dbReference>
<protein>
    <submittedName>
        <fullName evidence="4">Polysaccharide deacetylase family protein</fullName>
    </submittedName>
</protein>
<dbReference type="Gene3D" id="2.60.120.260">
    <property type="entry name" value="Galactose-binding domain-like"/>
    <property type="match status" value="2"/>
</dbReference>
<dbReference type="RefSeq" id="WP_243011895.1">
    <property type="nucleotide sequence ID" value="NZ_JALGAR010000002.1"/>
</dbReference>
<dbReference type="AlphaFoldDB" id="A0AA41QUT1"/>
<evidence type="ECO:0000256" key="1">
    <source>
        <dbReference type="ARBA" id="ARBA00022729"/>
    </source>
</evidence>
<dbReference type="Pfam" id="PF01522">
    <property type="entry name" value="Polysacc_deac_1"/>
    <property type="match status" value="1"/>
</dbReference>
<sequence>MDVQPGIPAAGSHRPTGGFRRSRPRWIAWVSTFVLALVSVGVADGFAALPASAAVPAVITLTFDDANADQMTAASILKANGLHGTFYTPSGYVNQPGYLTVAQMQSLVADGNEIGGHTVTHPDLATLPTDEATRQVCNDRVNLTNWGFRVTSFAYPFASLLTPATETIVKNCGYNSARGLGDIQTRFGCTGCALAETIPPADPYLTQAPDEVDNTWSLTDLKNTVTQAETAGGWQQLTFHHIATGLTDPLTISPTLFTQFVQWLKTRPATTTIKTVDQVIGGTVKAVVSGPAVTPKPAGSNLVSNPGFETLTAGVPQCWQGASFGTNTPAFTTVTPGRSGNRAGRLTVTGYSNGDAKWLPTPDLGGCAPAATPGTAYALAAWYKSTAATQIEVYYRTGLGSWTYWTASPLFAASATYQKASWTTPALPAGASAITFGLNLLSNGTLTTDDYTAFDAATLPVPPPPAPGTNLVQNSSLETAGVAALPQCYQIGGYGTNTAAFTTVATAHSGTKAEKLVVTNYANGDAKLLPSLDSGACAPPAIAGHTYSLRAWYTSTTSTQFAVYYRDASGTWQYWTSSPWLATASAFTQASFTTPVLPAGATAISFGLNLFSNGTLVTDDYAIFDTVGAPAL</sequence>
<proteinExistence type="predicted"/>
<feature type="domain" description="NodB homology" evidence="3">
    <location>
        <begin position="57"/>
        <end position="175"/>
    </location>
</feature>
<name>A0AA41QUT1_9MICO</name>